<reference evidence="2" key="1">
    <citation type="journal article" date="2012" name="Nat. Biotechnol.">
        <title>Reference genome sequence of the model plant Setaria.</title>
        <authorList>
            <person name="Bennetzen J.L."/>
            <person name="Schmutz J."/>
            <person name="Wang H."/>
            <person name="Percifield R."/>
            <person name="Hawkins J."/>
            <person name="Pontaroli A.C."/>
            <person name="Estep M."/>
            <person name="Feng L."/>
            <person name="Vaughn J.N."/>
            <person name="Grimwood J."/>
            <person name="Jenkins J."/>
            <person name="Barry K."/>
            <person name="Lindquist E."/>
            <person name="Hellsten U."/>
            <person name="Deshpande S."/>
            <person name="Wang X."/>
            <person name="Wu X."/>
            <person name="Mitros T."/>
            <person name="Triplett J."/>
            <person name="Yang X."/>
            <person name="Ye C.Y."/>
            <person name="Mauro-Herrera M."/>
            <person name="Wang L."/>
            <person name="Li P."/>
            <person name="Sharma M."/>
            <person name="Sharma R."/>
            <person name="Ronald P.C."/>
            <person name="Panaud O."/>
            <person name="Kellogg E.A."/>
            <person name="Brutnell T.P."/>
            <person name="Doust A.N."/>
            <person name="Tuskan G.A."/>
            <person name="Rokhsar D."/>
            <person name="Devos K.M."/>
        </authorList>
    </citation>
    <scope>NUCLEOTIDE SEQUENCE [LARGE SCALE GENOMIC DNA]</scope>
    <source>
        <strain evidence="2">Yugu1</strain>
    </source>
</reference>
<gene>
    <name evidence="2" type="ORF">SETIT_5G436300v2</name>
</gene>
<feature type="compositionally biased region" description="Low complexity" evidence="1">
    <location>
        <begin position="259"/>
        <end position="276"/>
    </location>
</feature>
<accession>A0A368RFK9</accession>
<evidence type="ECO:0000313" key="2">
    <source>
        <dbReference type="EMBL" id="RCV28854.1"/>
    </source>
</evidence>
<reference evidence="2" key="2">
    <citation type="submission" date="2015-07" db="EMBL/GenBank/DDBJ databases">
        <authorList>
            <person name="Noorani M."/>
        </authorList>
    </citation>
    <scope>NUCLEOTIDE SEQUENCE</scope>
    <source>
        <strain evidence="2">Yugu1</strain>
    </source>
</reference>
<feature type="compositionally biased region" description="Basic residues" evidence="1">
    <location>
        <begin position="208"/>
        <end position="224"/>
    </location>
</feature>
<sequence length="312" mass="33518">MEMASRTAVSALPWHHSMLDVDARAGLAGATLGLGAENRRRALTLRNRRYCTSIFHDDDRPRLPAAKSGGGPMEAFLPPATPLLPLEHELSEAGVLWAERYSGDEGDDRGALGRRRPSRMIWLALTSTGDGGSLLTLPPPGKPNSKSLSGGGAVVPRSASANGGIACALRLSQPREKLSPRCCSEATSMSAAGRRARVTRARGDGGARHSRTHRAAPVHPRPPRGRAAAPSRAPRPPRRDPVARRRQTPSGLRRQVYPRSRAALRPLCSRRSALAALRRRRSPTRRPPPLGPRPLPGSPRPPPGLPAAPHRE</sequence>
<feature type="region of interest" description="Disordered" evidence="1">
    <location>
        <begin position="177"/>
        <end position="312"/>
    </location>
</feature>
<dbReference type="AlphaFoldDB" id="A0A368RFK9"/>
<dbReference type="EMBL" id="CM003532">
    <property type="protein sequence ID" value="RCV28853.1"/>
    <property type="molecule type" value="Genomic_DNA"/>
</dbReference>
<evidence type="ECO:0000256" key="1">
    <source>
        <dbReference type="SAM" id="MobiDB-lite"/>
    </source>
</evidence>
<proteinExistence type="predicted"/>
<protein>
    <submittedName>
        <fullName evidence="2">Uncharacterized protein</fullName>
    </submittedName>
</protein>
<feature type="compositionally biased region" description="Pro residues" evidence="1">
    <location>
        <begin position="285"/>
        <end position="306"/>
    </location>
</feature>
<name>A0A368RFK9_SETIT</name>
<dbReference type="EMBL" id="CM003532">
    <property type="protein sequence ID" value="RCV28854.1"/>
    <property type="molecule type" value="Genomic_DNA"/>
</dbReference>
<organism evidence="2">
    <name type="scientific">Setaria italica</name>
    <name type="common">Foxtail millet</name>
    <name type="synonym">Panicum italicum</name>
    <dbReference type="NCBI Taxonomy" id="4555"/>
    <lineage>
        <taxon>Eukaryota</taxon>
        <taxon>Viridiplantae</taxon>
        <taxon>Streptophyta</taxon>
        <taxon>Embryophyta</taxon>
        <taxon>Tracheophyta</taxon>
        <taxon>Spermatophyta</taxon>
        <taxon>Magnoliopsida</taxon>
        <taxon>Liliopsida</taxon>
        <taxon>Poales</taxon>
        <taxon>Poaceae</taxon>
        <taxon>PACMAD clade</taxon>
        <taxon>Panicoideae</taxon>
        <taxon>Panicodae</taxon>
        <taxon>Paniceae</taxon>
        <taxon>Cenchrinae</taxon>
        <taxon>Setaria</taxon>
    </lineage>
</organism>